<sequence>MKNIDLTNAEKITTGFLVSDAFFEQFSEKVLHQTTKNSTVKVISFHKKVKKWSMSVAAILVLTLSLPVAYHIQNNASNELSNDEVEHYLIHHTTLTDDDVINALDQKDIEQLKVSKPIEHNVIEETLSTNSDLEYYITNETN</sequence>
<reference evidence="1 2" key="1">
    <citation type="submission" date="2018-06" db="EMBL/GenBank/DDBJ databases">
        <title>Genomic Encyclopedia of Archaeal and Bacterial Type Strains, Phase II (KMG-II): from individual species to whole genera.</title>
        <authorList>
            <person name="Goeker M."/>
        </authorList>
    </citation>
    <scope>NUCLEOTIDE SEQUENCE [LARGE SCALE GENOMIC DNA]</scope>
    <source>
        <strain evidence="1 2">DSM 25663</strain>
    </source>
</reference>
<name>A0A328YHA1_9FLAO</name>
<dbReference type="OrthoDB" id="981524at2"/>
<evidence type="ECO:0000313" key="2">
    <source>
        <dbReference type="Proteomes" id="UP000248840"/>
    </source>
</evidence>
<accession>A0A328YHA1</accession>
<dbReference type="AlphaFoldDB" id="A0A328YHA1"/>
<dbReference type="Proteomes" id="UP000248840">
    <property type="component" value="Unassembled WGS sequence"/>
</dbReference>
<comment type="caution">
    <text evidence="1">The sequence shown here is derived from an EMBL/GenBank/DDBJ whole genome shotgun (WGS) entry which is preliminary data.</text>
</comment>
<protein>
    <submittedName>
        <fullName evidence="1">Uncharacterized protein</fullName>
    </submittedName>
</protein>
<dbReference type="RefSeq" id="WP_112114039.1">
    <property type="nucleotide sequence ID" value="NZ_QLSZ01000013.1"/>
</dbReference>
<dbReference type="EMBL" id="QLSZ01000013">
    <property type="protein sequence ID" value="RAR70077.1"/>
    <property type="molecule type" value="Genomic_DNA"/>
</dbReference>
<gene>
    <name evidence="1" type="ORF">CLV55_11366</name>
</gene>
<organism evidence="1 2">
    <name type="scientific">Flavobacterium aciduliphilum</name>
    <dbReference type="NCBI Taxonomy" id="1101402"/>
    <lineage>
        <taxon>Bacteria</taxon>
        <taxon>Pseudomonadati</taxon>
        <taxon>Bacteroidota</taxon>
        <taxon>Flavobacteriia</taxon>
        <taxon>Flavobacteriales</taxon>
        <taxon>Flavobacteriaceae</taxon>
        <taxon>Flavobacterium</taxon>
    </lineage>
</organism>
<proteinExistence type="predicted"/>
<evidence type="ECO:0000313" key="1">
    <source>
        <dbReference type="EMBL" id="RAR70077.1"/>
    </source>
</evidence>
<keyword evidence="2" id="KW-1185">Reference proteome</keyword>